<proteinExistence type="predicted"/>
<dbReference type="Proteomes" id="UP000419138">
    <property type="component" value="Unassembled WGS sequence"/>
</dbReference>
<keyword evidence="2" id="KW-0472">Membrane</keyword>
<reference evidence="3 4" key="1">
    <citation type="submission" date="2019-05" db="EMBL/GenBank/DDBJ databases">
        <title>Comparative genomics and metabolomics analyses of clavulanic acid producing Streptomyces species provides insight into specialized metabolism and evolution of beta-lactam biosynthetic gene clusters.</title>
        <authorList>
            <person name="Moore M.A."/>
            <person name="Cruz-Morales P."/>
            <person name="Barona Gomez F."/>
            <person name="Kapil T."/>
        </authorList>
    </citation>
    <scope>NUCLEOTIDE SEQUENCE [LARGE SCALE GENOMIC DNA]</scope>
    <source>
        <strain evidence="3 4">NRRL 5741</strain>
    </source>
</reference>
<keyword evidence="4" id="KW-1185">Reference proteome</keyword>
<comment type="caution">
    <text evidence="3">The sequence shown here is derived from an EMBL/GenBank/DDBJ whole genome shotgun (WGS) entry which is preliminary data.</text>
</comment>
<organism evidence="3 4">
    <name type="scientific">Streptomyces jumonjinensis</name>
    <dbReference type="NCBI Taxonomy" id="1945"/>
    <lineage>
        <taxon>Bacteria</taxon>
        <taxon>Bacillati</taxon>
        <taxon>Actinomycetota</taxon>
        <taxon>Actinomycetes</taxon>
        <taxon>Kitasatosporales</taxon>
        <taxon>Streptomycetaceae</taxon>
        <taxon>Streptomyces</taxon>
    </lineage>
</organism>
<feature type="region of interest" description="Disordered" evidence="1">
    <location>
        <begin position="73"/>
        <end position="101"/>
    </location>
</feature>
<name>A0A646KU70_STRJU</name>
<evidence type="ECO:0000313" key="3">
    <source>
        <dbReference type="EMBL" id="MQT05577.1"/>
    </source>
</evidence>
<evidence type="ECO:0000256" key="2">
    <source>
        <dbReference type="SAM" id="Phobius"/>
    </source>
</evidence>
<evidence type="ECO:0000256" key="1">
    <source>
        <dbReference type="SAM" id="MobiDB-lite"/>
    </source>
</evidence>
<protein>
    <submittedName>
        <fullName evidence="3">Uncharacterized protein</fullName>
    </submittedName>
</protein>
<gene>
    <name evidence="3" type="ORF">FF041_37450</name>
</gene>
<feature type="transmembrane region" description="Helical" evidence="2">
    <location>
        <begin position="52"/>
        <end position="72"/>
    </location>
</feature>
<keyword evidence="2" id="KW-0812">Transmembrane</keyword>
<accession>A0A646KU70</accession>
<dbReference type="EMBL" id="VCLA01000204">
    <property type="protein sequence ID" value="MQT05577.1"/>
    <property type="molecule type" value="Genomic_DNA"/>
</dbReference>
<dbReference type="AlphaFoldDB" id="A0A646KU70"/>
<sequence>MTGPGAEPVSGPDTERRLSEAMAALAEQVHPAPGAYRTARGEWRRRERRRRLVLALLAAVVLALAVIAGLWLPDSAPDGSGPVFDGDRDPAPTAPAARPGG</sequence>
<evidence type="ECO:0000313" key="4">
    <source>
        <dbReference type="Proteomes" id="UP000419138"/>
    </source>
</evidence>
<keyword evidence="2" id="KW-1133">Transmembrane helix</keyword>
<dbReference type="RefSeq" id="WP_153527149.1">
    <property type="nucleotide sequence ID" value="NZ_JBEPDZ010000062.1"/>
</dbReference>